<accession>A0A9K3JA06</accession>
<comment type="caution">
    <text evidence="1">The sequence shown here is derived from an EMBL/GenBank/DDBJ whole genome shotgun (WGS) entry which is preliminary data.</text>
</comment>
<reference evidence="1" key="2">
    <citation type="submission" date="2020-06" db="EMBL/GenBank/DDBJ databases">
        <title>Helianthus annuus Genome sequencing and assembly Release 2.</title>
        <authorList>
            <person name="Gouzy J."/>
            <person name="Langlade N."/>
            <person name="Munos S."/>
        </authorList>
    </citation>
    <scope>NUCLEOTIDE SEQUENCE</scope>
    <source>
        <tissue evidence="1">Leaves</tissue>
    </source>
</reference>
<organism evidence="1 2">
    <name type="scientific">Helianthus annuus</name>
    <name type="common">Common sunflower</name>
    <dbReference type="NCBI Taxonomy" id="4232"/>
    <lineage>
        <taxon>Eukaryota</taxon>
        <taxon>Viridiplantae</taxon>
        <taxon>Streptophyta</taxon>
        <taxon>Embryophyta</taxon>
        <taxon>Tracheophyta</taxon>
        <taxon>Spermatophyta</taxon>
        <taxon>Magnoliopsida</taxon>
        <taxon>eudicotyledons</taxon>
        <taxon>Gunneridae</taxon>
        <taxon>Pentapetalae</taxon>
        <taxon>asterids</taxon>
        <taxon>campanulids</taxon>
        <taxon>Asterales</taxon>
        <taxon>Asteraceae</taxon>
        <taxon>Asteroideae</taxon>
        <taxon>Heliantheae alliance</taxon>
        <taxon>Heliantheae</taxon>
        <taxon>Helianthus</taxon>
    </lineage>
</organism>
<dbReference type="Gene3D" id="3.40.250.10">
    <property type="entry name" value="Rhodanese-like domain"/>
    <property type="match status" value="1"/>
</dbReference>
<gene>
    <name evidence="1" type="ORF">HanXRQr2_Chr04g0169901</name>
</gene>
<protein>
    <submittedName>
        <fullName evidence="1">Rhodanese-like domain superfamily protein</fullName>
    </submittedName>
</protein>
<dbReference type="AlphaFoldDB" id="A0A9K3JA06"/>
<dbReference type="SUPFAM" id="SSF52821">
    <property type="entry name" value="Rhodanese/Cell cycle control phosphatase"/>
    <property type="match status" value="1"/>
</dbReference>
<sequence length="102" mass="12049">MRKMHQRRMTKRSSTLGLSLSYRWKEGCHIFCWLTHLCVATPLTPSECRKTLSKSRLDVRNGYEWDIGHFHGAQRPNVFDIQDFMALLAYEEPKHLLWSIGK</sequence>
<evidence type="ECO:0000313" key="2">
    <source>
        <dbReference type="Proteomes" id="UP000215914"/>
    </source>
</evidence>
<dbReference type="Proteomes" id="UP000215914">
    <property type="component" value="Unassembled WGS sequence"/>
</dbReference>
<dbReference type="EMBL" id="MNCJ02000319">
    <property type="protein sequence ID" value="KAF5810475.1"/>
    <property type="molecule type" value="Genomic_DNA"/>
</dbReference>
<dbReference type="InterPro" id="IPR036873">
    <property type="entry name" value="Rhodanese-like_dom_sf"/>
</dbReference>
<evidence type="ECO:0000313" key="1">
    <source>
        <dbReference type="EMBL" id="KAF5810475.1"/>
    </source>
</evidence>
<reference evidence="1" key="1">
    <citation type="journal article" date="2017" name="Nature">
        <title>The sunflower genome provides insights into oil metabolism, flowering and Asterid evolution.</title>
        <authorList>
            <person name="Badouin H."/>
            <person name="Gouzy J."/>
            <person name="Grassa C.J."/>
            <person name="Murat F."/>
            <person name="Staton S.E."/>
            <person name="Cottret L."/>
            <person name="Lelandais-Briere C."/>
            <person name="Owens G.L."/>
            <person name="Carrere S."/>
            <person name="Mayjonade B."/>
            <person name="Legrand L."/>
            <person name="Gill N."/>
            <person name="Kane N.C."/>
            <person name="Bowers J.E."/>
            <person name="Hubner S."/>
            <person name="Bellec A."/>
            <person name="Berard A."/>
            <person name="Berges H."/>
            <person name="Blanchet N."/>
            <person name="Boniface M.C."/>
            <person name="Brunel D."/>
            <person name="Catrice O."/>
            <person name="Chaidir N."/>
            <person name="Claudel C."/>
            <person name="Donnadieu C."/>
            <person name="Faraut T."/>
            <person name="Fievet G."/>
            <person name="Helmstetter N."/>
            <person name="King M."/>
            <person name="Knapp S.J."/>
            <person name="Lai Z."/>
            <person name="Le Paslier M.C."/>
            <person name="Lippi Y."/>
            <person name="Lorenzon L."/>
            <person name="Mandel J.R."/>
            <person name="Marage G."/>
            <person name="Marchand G."/>
            <person name="Marquand E."/>
            <person name="Bret-Mestries E."/>
            <person name="Morien E."/>
            <person name="Nambeesan S."/>
            <person name="Nguyen T."/>
            <person name="Pegot-Espagnet P."/>
            <person name="Pouilly N."/>
            <person name="Raftis F."/>
            <person name="Sallet E."/>
            <person name="Schiex T."/>
            <person name="Thomas J."/>
            <person name="Vandecasteele C."/>
            <person name="Vares D."/>
            <person name="Vear F."/>
            <person name="Vautrin S."/>
            <person name="Crespi M."/>
            <person name="Mangin B."/>
            <person name="Burke J.M."/>
            <person name="Salse J."/>
            <person name="Munos S."/>
            <person name="Vincourt P."/>
            <person name="Rieseberg L.H."/>
            <person name="Langlade N.B."/>
        </authorList>
    </citation>
    <scope>NUCLEOTIDE SEQUENCE</scope>
    <source>
        <tissue evidence="1">Leaves</tissue>
    </source>
</reference>
<proteinExistence type="predicted"/>
<dbReference type="Gramene" id="mRNA:HanXRQr2_Chr04g0169901">
    <property type="protein sequence ID" value="mRNA:HanXRQr2_Chr04g0169901"/>
    <property type="gene ID" value="HanXRQr2_Chr04g0169901"/>
</dbReference>
<keyword evidence="2" id="KW-1185">Reference proteome</keyword>
<name>A0A9K3JA06_HELAN</name>